<name>A0A261T3W6_9BORD</name>
<sequence>MSTHSITADALDLPSHPWLARAVRYLETTGPLVIAAMLLLGLMYTPLPTPSSDTPQPAVAKRAPAIEAALAPELMMVVSLRAQP</sequence>
<dbReference type="AlphaFoldDB" id="A0A261T3W6"/>
<evidence type="ECO:0000313" key="2">
    <source>
        <dbReference type="EMBL" id="OZI43810.1"/>
    </source>
</evidence>
<protein>
    <submittedName>
        <fullName evidence="2">Uncharacterized protein</fullName>
    </submittedName>
</protein>
<dbReference type="Proteomes" id="UP000216913">
    <property type="component" value="Unassembled WGS sequence"/>
</dbReference>
<dbReference type="RefSeq" id="WP_094804301.1">
    <property type="nucleotide sequence ID" value="NZ_NEVP01000016.1"/>
</dbReference>
<accession>A0A261T3W6</accession>
<keyword evidence="1" id="KW-0472">Membrane</keyword>
<organism evidence="2 3">
    <name type="scientific">Bordetella genomosp. 5</name>
    <dbReference type="NCBI Taxonomy" id="1395608"/>
    <lineage>
        <taxon>Bacteria</taxon>
        <taxon>Pseudomonadati</taxon>
        <taxon>Pseudomonadota</taxon>
        <taxon>Betaproteobacteria</taxon>
        <taxon>Burkholderiales</taxon>
        <taxon>Alcaligenaceae</taxon>
        <taxon>Bordetella</taxon>
    </lineage>
</organism>
<dbReference type="EMBL" id="NEVP01000016">
    <property type="protein sequence ID" value="OZI43810.1"/>
    <property type="molecule type" value="Genomic_DNA"/>
</dbReference>
<keyword evidence="1" id="KW-1133">Transmembrane helix</keyword>
<keyword evidence="1" id="KW-0812">Transmembrane</keyword>
<keyword evidence="3" id="KW-1185">Reference proteome</keyword>
<comment type="caution">
    <text evidence="2">The sequence shown here is derived from an EMBL/GenBank/DDBJ whole genome shotgun (WGS) entry which is preliminary data.</text>
</comment>
<proteinExistence type="predicted"/>
<evidence type="ECO:0000256" key="1">
    <source>
        <dbReference type="SAM" id="Phobius"/>
    </source>
</evidence>
<gene>
    <name evidence="2" type="ORF">CAL25_23045</name>
</gene>
<reference evidence="2 3" key="1">
    <citation type="submission" date="2017-05" db="EMBL/GenBank/DDBJ databases">
        <title>Complete and WGS of Bordetella genogroups.</title>
        <authorList>
            <person name="Spilker T."/>
            <person name="LiPuma J."/>
        </authorList>
    </citation>
    <scope>NUCLEOTIDE SEQUENCE [LARGE SCALE GENOMIC DNA]</scope>
    <source>
        <strain evidence="2 3">AU10456</strain>
    </source>
</reference>
<feature type="transmembrane region" description="Helical" evidence="1">
    <location>
        <begin position="25"/>
        <end position="44"/>
    </location>
</feature>
<evidence type="ECO:0000313" key="3">
    <source>
        <dbReference type="Proteomes" id="UP000216913"/>
    </source>
</evidence>